<gene>
    <name evidence="1" type="ORF">NQ315_003718</name>
</gene>
<name>A0AAV8V682_9CUCU</name>
<sequence>MDFNIEVRKKQLQSLDQYISSSKDKVHSILDYLGWNSKNVIEKEPTTVCSMNASHYVPVKNNDVHLKKCYFNSSGYSHDDRFLSEPVNTTFSIKLDNTKKIEVLNRARENNPKFKTAWNGQDTDPMTSDRWFTTFSSDERLAMYDYCVKNTEQPPVPSEFNIAFLQLSIAIKTYTNPSLREVDTHYGQTENSCSFWGQIPFGDLALLKRGRTEGECETTKTGPIFIM</sequence>
<keyword evidence="2" id="KW-1185">Reference proteome</keyword>
<dbReference type="Proteomes" id="UP001159042">
    <property type="component" value="Unassembled WGS sequence"/>
</dbReference>
<proteinExistence type="predicted"/>
<evidence type="ECO:0000313" key="2">
    <source>
        <dbReference type="Proteomes" id="UP001159042"/>
    </source>
</evidence>
<accession>A0AAV8V682</accession>
<organism evidence="1 2">
    <name type="scientific">Exocentrus adspersus</name>
    <dbReference type="NCBI Taxonomy" id="1586481"/>
    <lineage>
        <taxon>Eukaryota</taxon>
        <taxon>Metazoa</taxon>
        <taxon>Ecdysozoa</taxon>
        <taxon>Arthropoda</taxon>
        <taxon>Hexapoda</taxon>
        <taxon>Insecta</taxon>
        <taxon>Pterygota</taxon>
        <taxon>Neoptera</taxon>
        <taxon>Endopterygota</taxon>
        <taxon>Coleoptera</taxon>
        <taxon>Polyphaga</taxon>
        <taxon>Cucujiformia</taxon>
        <taxon>Chrysomeloidea</taxon>
        <taxon>Cerambycidae</taxon>
        <taxon>Lamiinae</taxon>
        <taxon>Acanthocinini</taxon>
        <taxon>Exocentrus</taxon>
    </lineage>
</organism>
<dbReference type="AlphaFoldDB" id="A0AAV8V682"/>
<reference evidence="1 2" key="1">
    <citation type="journal article" date="2023" name="Insect Mol. Biol.">
        <title>Genome sequencing provides insights into the evolution of gene families encoding plant cell wall-degrading enzymes in longhorned beetles.</title>
        <authorList>
            <person name="Shin N.R."/>
            <person name="Okamura Y."/>
            <person name="Kirsch R."/>
            <person name="Pauchet Y."/>
        </authorList>
    </citation>
    <scope>NUCLEOTIDE SEQUENCE [LARGE SCALE GENOMIC DNA]</scope>
    <source>
        <strain evidence="1">EAD_L_NR</strain>
    </source>
</reference>
<protein>
    <submittedName>
        <fullName evidence="1">Uncharacterized protein</fullName>
    </submittedName>
</protein>
<dbReference type="EMBL" id="JANEYG010000456">
    <property type="protein sequence ID" value="KAJ8909658.1"/>
    <property type="molecule type" value="Genomic_DNA"/>
</dbReference>
<comment type="caution">
    <text evidence="1">The sequence shown here is derived from an EMBL/GenBank/DDBJ whole genome shotgun (WGS) entry which is preliminary data.</text>
</comment>
<evidence type="ECO:0000313" key="1">
    <source>
        <dbReference type="EMBL" id="KAJ8909658.1"/>
    </source>
</evidence>